<evidence type="ECO:0000313" key="2">
    <source>
        <dbReference type="EMBL" id="ORY39210.1"/>
    </source>
</evidence>
<feature type="compositionally biased region" description="Low complexity" evidence="1">
    <location>
        <begin position="146"/>
        <end position="161"/>
    </location>
</feature>
<name>A0A1Y2BWR6_9FUNG</name>
<feature type="non-terminal residue" evidence="2">
    <location>
        <position position="1"/>
    </location>
</feature>
<keyword evidence="3" id="KW-1185">Reference proteome</keyword>
<reference evidence="2 3" key="1">
    <citation type="submission" date="2016-08" db="EMBL/GenBank/DDBJ databases">
        <title>A Parts List for Fungal Cellulosomes Revealed by Comparative Genomics.</title>
        <authorList>
            <consortium name="DOE Joint Genome Institute"/>
            <person name="Haitjema C.H."/>
            <person name="Gilmore S.P."/>
            <person name="Henske J.K."/>
            <person name="Solomon K.V."/>
            <person name="De Groot R."/>
            <person name="Kuo A."/>
            <person name="Mondo S.J."/>
            <person name="Salamov A.A."/>
            <person name="Labutti K."/>
            <person name="Zhao Z."/>
            <person name="Chiniquy J."/>
            <person name="Barry K."/>
            <person name="Brewer H.M."/>
            <person name="Purvine S.O."/>
            <person name="Wright A.T."/>
            <person name="Boxma B."/>
            <person name="Van Alen T."/>
            <person name="Hackstein J.H."/>
            <person name="Baker S.E."/>
            <person name="Grigoriev I.V."/>
            <person name="O'Malley M.A."/>
        </authorList>
    </citation>
    <scope>NUCLEOTIDE SEQUENCE [LARGE SCALE GENOMIC DNA]</scope>
    <source>
        <strain evidence="2 3">G1</strain>
    </source>
</reference>
<feature type="non-terminal residue" evidence="2">
    <location>
        <position position="309"/>
    </location>
</feature>
<dbReference type="EMBL" id="MCOG01000133">
    <property type="protein sequence ID" value="ORY39210.1"/>
    <property type="molecule type" value="Genomic_DNA"/>
</dbReference>
<feature type="region of interest" description="Disordered" evidence="1">
    <location>
        <begin position="141"/>
        <end position="167"/>
    </location>
</feature>
<feature type="region of interest" description="Disordered" evidence="1">
    <location>
        <begin position="287"/>
        <end position="309"/>
    </location>
</feature>
<dbReference type="Proteomes" id="UP000193920">
    <property type="component" value="Unassembled WGS sequence"/>
</dbReference>
<feature type="compositionally biased region" description="Basic residues" evidence="1">
    <location>
        <begin position="204"/>
        <end position="217"/>
    </location>
</feature>
<evidence type="ECO:0000256" key="1">
    <source>
        <dbReference type="SAM" id="MobiDB-lite"/>
    </source>
</evidence>
<proteinExistence type="predicted"/>
<feature type="region of interest" description="Disordered" evidence="1">
    <location>
        <begin position="192"/>
        <end position="221"/>
    </location>
</feature>
<organism evidence="2 3">
    <name type="scientific">Neocallimastix californiae</name>
    <dbReference type="NCBI Taxonomy" id="1754190"/>
    <lineage>
        <taxon>Eukaryota</taxon>
        <taxon>Fungi</taxon>
        <taxon>Fungi incertae sedis</taxon>
        <taxon>Chytridiomycota</taxon>
        <taxon>Chytridiomycota incertae sedis</taxon>
        <taxon>Neocallimastigomycetes</taxon>
        <taxon>Neocallimastigales</taxon>
        <taxon>Neocallimastigaceae</taxon>
        <taxon>Neocallimastix</taxon>
    </lineage>
</organism>
<dbReference type="AlphaFoldDB" id="A0A1Y2BWR6"/>
<comment type="caution">
    <text evidence="2">The sequence shown here is derived from an EMBL/GenBank/DDBJ whole genome shotgun (WGS) entry which is preliminary data.</text>
</comment>
<gene>
    <name evidence="2" type="ORF">LY90DRAFT_704320</name>
</gene>
<protein>
    <submittedName>
        <fullName evidence="2">Uncharacterized protein</fullName>
    </submittedName>
</protein>
<sequence length="309" mass="34525">YMLYSDTEAELYQAKANIEANRSFTYQTTYSRPSTATFTFNNNTLNRMSTTQSQFPSQSQNKYLYPSATISENRKILSKLLLLLLLQTQILNLFQLVFITPSSSFSLNNTSYVSAPNSPISTDSSDTFVVNDIKISSSNPFRNDINTNTNTNTNNNNNTTNLNRSKATNNEIKNCLTISTDNMDPAMVVTPITPESDSEENVRGHKRSGKKSKRNSKKLASPLLTLKTTELNKDISKNSYNKFSPESASVIAYKANMRMNSPMEEDDDVPLGIIQYKCLSSLLKESAPTNISSLQSNTKSYKSSSQHVK</sequence>
<evidence type="ECO:0000313" key="3">
    <source>
        <dbReference type="Proteomes" id="UP000193920"/>
    </source>
</evidence>
<accession>A0A1Y2BWR6</accession>